<evidence type="ECO:0000256" key="1">
    <source>
        <dbReference type="SAM" id="MobiDB-lite"/>
    </source>
</evidence>
<dbReference type="KEGG" id="mng:MNEG_5358"/>
<name>A0A0D2NAM1_9CHLO</name>
<dbReference type="Proteomes" id="UP000054498">
    <property type="component" value="Unassembled WGS sequence"/>
</dbReference>
<keyword evidence="4" id="KW-1185">Reference proteome</keyword>
<reference evidence="3 4" key="1">
    <citation type="journal article" date="2013" name="BMC Genomics">
        <title>Reconstruction of the lipid metabolism for the microalga Monoraphidium neglectum from its genome sequence reveals characteristics suitable for biofuel production.</title>
        <authorList>
            <person name="Bogen C."/>
            <person name="Al-Dilaimi A."/>
            <person name="Albersmeier A."/>
            <person name="Wichmann J."/>
            <person name="Grundmann M."/>
            <person name="Rupp O."/>
            <person name="Lauersen K.J."/>
            <person name="Blifernez-Klassen O."/>
            <person name="Kalinowski J."/>
            <person name="Goesmann A."/>
            <person name="Mussgnug J.H."/>
            <person name="Kruse O."/>
        </authorList>
    </citation>
    <scope>NUCLEOTIDE SEQUENCE [LARGE SCALE GENOMIC DNA]</scope>
    <source>
        <strain evidence="3 4">SAG 48.87</strain>
    </source>
</reference>
<dbReference type="GO" id="GO:0000502">
    <property type="term" value="C:proteasome complex"/>
    <property type="evidence" value="ECO:0007669"/>
    <property type="project" value="UniProtKB-KW"/>
</dbReference>
<dbReference type="EMBL" id="KK101011">
    <property type="protein sequence ID" value="KIZ02596.1"/>
    <property type="molecule type" value="Genomic_DNA"/>
</dbReference>
<evidence type="ECO:0000313" key="4">
    <source>
        <dbReference type="Proteomes" id="UP000054498"/>
    </source>
</evidence>
<dbReference type="RefSeq" id="XP_013901615.1">
    <property type="nucleotide sequence ID" value="XM_014046161.1"/>
</dbReference>
<feature type="domain" description="26S proteasome non-ATPase regulatory subunit 3 N-terminal TPR repeats" evidence="2">
    <location>
        <begin position="51"/>
        <end position="207"/>
    </location>
</feature>
<dbReference type="Pfam" id="PF25573">
    <property type="entry name" value="TPR_PSMD3_N"/>
    <property type="match status" value="1"/>
</dbReference>
<evidence type="ECO:0000259" key="2">
    <source>
        <dbReference type="Pfam" id="PF25573"/>
    </source>
</evidence>
<gene>
    <name evidence="3" type="ORF">MNEG_5358</name>
</gene>
<feature type="region of interest" description="Disordered" evidence="1">
    <location>
        <begin position="1"/>
        <end position="45"/>
    </location>
</feature>
<dbReference type="InterPro" id="IPR057985">
    <property type="entry name" value="TPR_PSMD3_N"/>
</dbReference>
<dbReference type="GeneID" id="25738235"/>
<dbReference type="STRING" id="145388.A0A0D2NAM1"/>
<proteinExistence type="predicted"/>
<sequence length="208" mass="22095">MVQEKKTDDQIKEDATKQQKDVAAGRTSDPLHLRPAPLSRQAAAAPKPYVVREALQSIVALIEKSVKSKETRLQSGRLLRQTAVARRHLGAADLAAFLEAHLPAESPAKTYLVGLVEKLGSTAAAPMEDDSAAAAAAGGGGTAAAAAVVPSALPEVELYAYLLVLVFAIDKGAIEEASDAADRAVARLRDFNRRTLDVIASRIYFYYG</sequence>
<organism evidence="3 4">
    <name type="scientific">Monoraphidium neglectum</name>
    <dbReference type="NCBI Taxonomy" id="145388"/>
    <lineage>
        <taxon>Eukaryota</taxon>
        <taxon>Viridiplantae</taxon>
        <taxon>Chlorophyta</taxon>
        <taxon>core chlorophytes</taxon>
        <taxon>Chlorophyceae</taxon>
        <taxon>CS clade</taxon>
        <taxon>Sphaeropleales</taxon>
        <taxon>Selenastraceae</taxon>
        <taxon>Monoraphidium</taxon>
    </lineage>
</organism>
<dbReference type="OrthoDB" id="1713558at2759"/>
<accession>A0A0D2NAM1</accession>
<dbReference type="AlphaFoldDB" id="A0A0D2NAM1"/>
<evidence type="ECO:0000313" key="3">
    <source>
        <dbReference type="EMBL" id="KIZ02596.1"/>
    </source>
</evidence>
<feature type="compositionally biased region" description="Basic and acidic residues" evidence="1">
    <location>
        <begin position="1"/>
        <end position="20"/>
    </location>
</feature>
<protein>
    <submittedName>
        <fullName evidence="3">26S proteasome regulatory subunit</fullName>
    </submittedName>
</protein>
<keyword evidence="3" id="KW-0647">Proteasome</keyword>